<evidence type="ECO:0000313" key="4">
    <source>
        <dbReference type="EMBL" id="KAK8890822.1"/>
    </source>
</evidence>
<evidence type="ECO:0000256" key="2">
    <source>
        <dbReference type="PROSITE-ProRule" id="PRU00035"/>
    </source>
</evidence>
<dbReference type="Pfam" id="PF00439">
    <property type="entry name" value="Bromodomain"/>
    <property type="match status" value="1"/>
</dbReference>
<feature type="domain" description="Bromo" evidence="3">
    <location>
        <begin position="18"/>
        <end position="90"/>
    </location>
</feature>
<reference evidence="4 5" key="1">
    <citation type="submission" date="2024-04" db="EMBL/GenBank/DDBJ databases">
        <title>Tritrichomonas musculus Genome.</title>
        <authorList>
            <person name="Alves-Ferreira E."/>
            <person name="Grigg M."/>
            <person name="Lorenzi H."/>
            <person name="Galac M."/>
        </authorList>
    </citation>
    <scope>NUCLEOTIDE SEQUENCE [LARGE SCALE GENOMIC DNA]</scope>
    <source>
        <strain evidence="4 5">EAF2021</strain>
    </source>
</reference>
<accession>A0ABR2KK48</accession>
<dbReference type="Proteomes" id="UP001470230">
    <property type="component" value="Unassembled WGS sequence"/>
</dbReference>
<dbReference type="SUPFAM" id="SSF47370">
    <property type="entry name" value="Bromodomain"/>
    <property type="match status" value="1"/>
</dbReference>
<dbReference type="InterPro" id="IPR001487">
    <property type="entry name" value="Bromodomain"/>
</dbReference>
<dbReference type="Gene3D" id="1.20.920.10">
    <property type="entry name" value="Bromodomain-like"/>
    <property type="match status" value="1"/>
</dbReference>
<dbReference type="InterPro" id="IPR036427">
    <property type="entry name" value="Bromodomain-like_sf"/>
</dbReference>
<dbReference type="EMBL" id="JAPFFF010000004">
    <property type="protein sequence ID" value="KAK8890822.1"/>
    <property type="molecule type" value="Genomic_DNA"/>
</dbReference>
<dbReference type="PROSITE" id="PS50014">
    <property type="entry name" value="BROMODOMAIN_2"/>
    <property type="match status" value="1"/>
</dbReference>
<proteinExistence type="predicted"/>
<dbReference type="SMART" id="SM00297">
    <property type="entry name" value="BROMO"/>
    <property type="match status" value="1"/>
</dbReference>
<sequence length="216" mass="25054">MSESLPSQCLKITTDFLNNDQLAQPFARKYIPDKKLQADYNLKVKKPMDLPTVRKNIKDNKYSCFQEWVDDMNLIFDNAISFNEANSLVGGIAIYLKKQFKKKIREIETMNLRNYENQLISLGSQLEQVLKKPPQTLSVKCSYEMTSKDSEDFTVSRINNLKEKMVKMIENNEDDVILKCINDSNSEYNYVKGQEIDLSHLGRHTLLCLEELVSTH</sequence>
<comment type="caution">
    <text evidence="4">The sequence shown here is derived from an EMBL/GenBank/DDBJ whole genome shotgun (WGS) entry which is preliminary data.</text>
</comment>
<name>A0ABR2KK48_9EUKA</name>
<evidence type="ECO:0000313" key="5">
    <source>
        <dbReference type="Proteomes" id="UP001470230"/>
    </source>
</evidence>
<organism evidence="4 5">
    <name type="scientific">Tritrichomonas musculus</name>
    <dbReference type="NCBI Taxonomy" id="1915356"/>
    <lineage>
        <taxon>Eukaryota</taxon>
        <taxon>Metamonada</taxon>
        <taxon>Parabasalia</taxon>
        <taxon>Tritrichomonadida</taxon>
        <taxon>Tritrichomonadidae</taxon>
        <taxon>Tritrichomonas</taxon>
    </lineage>
</organism>
<dbReference type="PANTHER" id="PTHR45926">
    <property type="entry name" value="OSJNBA0053K19.4 PROTEIN"/>
    <property type="match status" value="1"/>
</dbReference>
<protein>
    <recommendedName>
        <fullName evidence="3">Bromo domain-containing protein</fullName>
    </recommendedName>
</protein>
<evidence type="ECO:0000256" key="1">
    <source>
        <dbReference type="ARBA" id="ARBA00023117"/>
    </source>
</evidence>
<gene>
    <name evidence="4" type="ORF">M9Y10_028021</name>
</gene>
<evidence type="ECO:0000259" key="3">
    <source>
        <dbReference type="PROSITE" id="PS50014"/>
    </source>
</evidence>
<dbReference type="PRINTS" id="PR00503">
    <property type="entry name" value="BROMODOMAIN"/>
</dbReference>
<keyword evidence="5" id="KW-1185">Reference proteome</keyword>
<keyword evidence="1 2" id="KW-0103">Bromodomain</keyword>
<dbReference type="CDD" id="cd04369">
    <property type="entry name" value="Bromodomain"/>
    <property type="match status" value="1"/>
</dbReference>